<comment type="caution">
    <text evidence="2">The sequence shown here is derived from an EMBL/GenBank/DDBJ whole genome shotgun (WGS) entry which is preliminary data.</text>
</comment>
<organism evidence="2 3">
    <name type="scientific">Mucilaginibacter gotjawali</name>
    <dbReference type="NCBI Taxonomy" id="1550579"/>
    <lineage>
        <taxon>Bacteria</taxon>
        <taxon>Pseudomonadati</taxon>
        <taxon>Bacteroidota</taxon>
        <taxon>Sphingobacteriia</taxon>
        <taxon>Sphingobacteriales</taxon>
        <taxon>Sphingobacteriaceae</taxon>
        <taxon>Mucilaginibacter</taxon>
    </lineage>
</organism>
<proteinExistence type="predicted"/>
<dbReference type="RefSeq" id="WP_096356887.1">
    <property type="nucleotide sequence ID" value="NZ_AP017313.1"/>
</dbReference>
<evidence type="ECO:0000313" key="3">
    <source>
        <dbReference type="Proteomes" id="UP000539265"/>
    </source>
</evidence>
<reference evidence="2" key="1">
    <citation type="submission" date="2020-08" db="EMBL/GenBank/DDBJ databases">
        <title>Genomic Encyclopedia of Type Strains, Phase III (KMG-III): the genomes of soil and plant-associated and newly described type strains.</title>
        <authorList>
            <person name="Whitman W."/>
        </authorList>
    </citation>
    <scope>NUCLEOTIDE SEQUENCE [LARGE SCALE GENOMIC DNA]</scope>
    <source>
        <strain evidence="2">CECT 8628</strain>
    </source>
</reference>
<dbReference type="Pfam" id="PF13673">
    <property type="entry name" value="Acetyltransf_10"/>
    <property type="match status" value="1"/>
</dbReference>
<dbReference type="Proteomes" id="UP000539265">
    <property type="component" value="Unassembled WGS sequence"/>
</dbReference>
<dbReference type="CDD" id="cd04301">
    <property type="entry name" value="NAT_SF"/>
    <property type="match status" value="1"/>
</dbReference>
<dbReference type="EMBL" id="JACHWX010000002">
    <property type="protein sequence ID" value="MBB3054477.1"/>
    <property type="molecule type" value="Genomic_DNA"/>
</dbReference>
<protein>
    <submittedName>
        <fullName evidence="2">N-acetyltransferase YhbS</fullName>
    </submittedName>
</protein>
<name>A0A839SD37_9SPHI</name>
<feature type="domain" description="N-acetyltransferase" evidence="1">
    <location>
        <begin position="1"/>
        <end position="140"/>
    </location>
</feature>
<dbReference type="Gene3D" id="3.40.630.30">
    <property type="match status" value="1"/>
</dbReference>
<accession>A0A839SD37</accession>
<dbReference type="AlphaFoldDB" id="A0A839SD37"/>
<keyword evidence="3" id="KW-1185">Reference proteome</keyword>
<dbReference type="GO" id="GO:0016747">
    <property type="term" value="F:acyltransferase activity, transferring groups other than amino-acyl groups"/>
    <property type="evidence" value="ECO:0007669"/>
    <property type="project" value="InterPro"/>
</dbReference>
<evidence type="ECO:0000259" key="1">
    <source>
        <dbReference type="PROSITE" id="PS51186"/>
    </source>
</evidence>
<dbReference type="InterPro" id="IPR053144">
    <property type="entry name" value="Acetyltransferase_Butenolide"/>
</dbReference>
<dbReference type="InterPro" id="IPR016181">
    <property type="entry name" value="Acyl_CoA_acyltransferase"/>
</dbReference>
<dbReference type="SUPFAM" id="SSF55729">
    <property type="entry name" value="Acyl-CoA N-acyltransferases (Nat)"/>
    <property type="match status" value="1"/>
</dbReference>
<dbReference type="PANTHER" id="PTHR43233">
    <property type="entry name" value="FAMILY N-ACETYLTRANSFERASE, PUTATIVE (AFU_ORTHOLOGUE AFUA_6G03350)-RELATED"/>
    <property type="match status" value="1"/>
</dbReference>
<sequence>MADSKIIYARESALNPDEFIDVLRRSTLAERRPVDDPERIKLMCRNANLIITARQNGLLVGVARSITDFVYCTYLSDLAVDSSLQKQGIGVRLIRETKKHSIQAKLILLSAPAAVNYYPKIGMKRHEYCFMLDDINDLEV</sequence>
<dbReference type="OrthoDB" id="9775804at2"/>
<dbReference type="PROSITE" id="PS51186">
    <property type="entry name" value="GNAT"/>
    <property type="match status" value="1"/>
</dbReference>
<dbReference type="PANTHER" id="PTHR43233:SF1">
    <property type="entry name" value="FAMILY N-ACETYLTRANSFERASE, PUTATIVE (AFU_ORTHOLOGUE AFUA_6G03350)-RELATED"/>
    <property type="match status" value="1"/>
</dbReference>
<gene>
    <name evidence="2" type="ORF">FHS11_000887</name>
</gene>
<evidence type="ECO:0000313" key="2">
    <source>
        <dbReference type="EMBL" id="MBB3054477.1"/>
    </source>
</evidence>
<dbReference type="InterPro" id="IPR000182">
    <property type="entry name" value="GNAT_dom"/>
</dbReference>